<evidence type="ECO:0000259" key="2">
    <source>
        <dbReference type="Pfam" id="PF01051"/>
    </source>
</evidence>
<proteinExistence type="inferred from homology"/>
<keyword evidence="4" id="KW-1185">Reference proteome</keyword>
<protein>
    <recommendedName>
        <fullName evidence="2">Initiator Rep protein WH1 domain-containing protein</fullName>
    </recommendedName>
</protein>
<evidence type="ECO:0000313" key="3">
    <source>
        <dbReference type="EMBL" id="GJM65044.1"/>
    </source>
</evidence>
<gene>
    <name evidence="3" type="ORF">PEDI_55960</name>
</gene>
<dbReference type="Proteomes" id="UP001310022">
    <property type="component" value="Unassembled WGS sequence"/>
</dbReference>
<feature type="domain" description="Initiator Rep protein WH1" evidence="2">
    <location>
        <begin position="13"/>
        <end position="155"/>
    </location>
</feature>
<comment type="caution">
    <text evidence="3">The sequence shown here is derived from an EMBL/GenBank/DDBJ whole genome shotgun (WGS) entry which is preliminary data.</text>
</comment>
<dbReference type="InterPro" id="IPR000525">
    <property type="entry name" value="Initiator_Rep_WH1"/>
</dbReference>
<sequence length="460" mass="54349">MNYFPKEYSNYRIVKHNKLVNAKEDLSLTQHRIIMLLASRLTKEDISFKEHRINIRDVLGIKSGDRIGSGYDRVRKAAIGLTNTAIYIEEGDKWISFPLITLAQGNKREDFIRVRFANEMKPFLLQLKEGNYTQYLLQNVYKLQSVYSVRFYELFQQFYPKIQTRSLSYQRLRELLNLGTKYQNHYPSFKRRVLEVAINEINEYTDLLVCYEEVRLGRKIDTIIFNISANPSAILKEEDELNIRGSMVLEGNTLDIDFENCSTPTEVPESAEATEASDAPVITGNHPSWVKQSAYKAMVQKYGQPLVDFAISKIEGKEKVSNPMGYLYKGLKEEWWGTEWERERLGMDSQKKQQERILVMQSQEEMEEKLKEQFGVNNKRRRKEIFAVHDSEEERSEYVLELEFNEDFKRHRQLYLKFWESEEGPNEDALIMYQGWLLKKYGEPKDWDLKIFMNQHLNPV</sequence>
<dbReference type="SUPFAM" id="SSF46785">
    <property type="entry name" value="Winged helix' DNA-binding domain"/>
    <property type="match status" value="2"/>
</dbReference>
<organism evidence="3 4">
    <name type="scientific">Persicobacter diffluens</name>
    <dbReference type="NCBI Taxonomy" id="981"/>
    <lineage>
        <taxon>Bacteria</taxon>
        <taxon>Pseudomonadati</taxon>
        <taxon>Bacteroidota</taxon>
        <taxon>Cytophagia</taxon>
        <taxon>Cytophagales</taxon>
        <taxon>Persicobacteraceae</taxon>
        <taxon>Persicobacter</taxon>
    </lineage>
</organism>
<dbReference type="AlphaFoldDB" id="A0AAN4W561"/>
<dbReference type="GO" id="GO:0003887">
    <property type="term" value="F:DNA-directed DNA polymerase activity"/>
    <property type="evidence" value="ECO:0007669"/>
    <property type="project" value="InterPro"/>
</dbReference>
<dbReference type="GO" id="GO:0006270">
    <property type="term" value="P:DNA replication initiation"/>
    <property type="evidence" value="ECO:0007669"/>
    <property type="project" value="InterPro"/>
</dbReference>
<dbReference type="InterPro" id="IPR036390">
    <property type="entry name" value="WH_DNA-bd_sf"/>
</dbReference>
<dbReference type="InterPro" id="IPR036388">
    <property type="entry name" value="WH-like_DNA-bd_sf"/>
</dbReference>
<evidence type="ECO:0000313" key="4">
    <source>
        <dbReference type="Proteomes" id="UP001310022"/>
    </source>
</evidence>
<name>A0AAN4W561_9BACT</name>
<dbReference type="RefSeq" id="WP_338240110.1">
    <property type="nucleotide sequence ID" value="NZ_BQKE01000011.1"/>
</dbReference>
<dbReference type="EMBL" id="BQKE01000011">
    <property type="protein sequence ID" value="GJM65044.1"/>
    <property type="molecule type" value="Genomic_DNA"/>
</dbReference>
<accession>A0AAN4W561</accession>
<dbReference type="Pfam" id="PF21205">
    <property type="entry name" value="Rep3_C"/>
    <property type="match status" value="1"/>
</dbReference>
<evidence type="ECO:0000256" key="1">
    <source>
        <dbReference type="ARBA" id="ARBA00038283"/>
    </source>
</evidence>
<dbReference type="Gene3D" id="1.10.10.10">
    <property type="entry name" value="Winged helix-like DNA-binding domain superfamily/Winged helix DNA-binding domain"/>
    <property type="match status" value="2"/>
</dbReference>
<comment type="similarity">
    <text evidence="1">Belongs to the initiator RepB protein family.</text>
</comment>
<dbReference type="Pfam" id="PF01051">
    <property type="entry name" value="Rep3_N"/>
    <property type="match status" value="1"/>
</dbReference>
<reference evidence="3 4" key="1">
    <citation type="submission" date="2021-12" db="EMBL/GenBank/DDBJ databases">
        <title>Genome sequencing of bacteria with rrn-lacking chromosome and rrn-plasmid.</title>
        <authorList>
            <person name="Anda M."/>
            <person name="Iwasaki W."/>
        </authorList>
    </citation>
    <scope>NUCLEOTIDE SEQUENCE [LARGE SCALE GENOMIC DNA]</scope>
    <source>
        <strain evidence="3 4">NBRC 15940</strain>
    </source>
</reference>